<dbReference type="SUPFAM" id="SSF143548">
    <property type="entry name" value="Serine metabolism enzymes domain"/>
    <property type="match status" value="1"/>
</dbReference>
<dbReference type="AlphaFoldDB" id="A0A0H4TAN0"/>
<dbReference type="PANTHER" id="PTHR42938">
    <property type="entry name" value="FORMATE DEHYDROGENASE 1"/>
    <property type="match status" value="1"/>
</dbReference>
<evidence type="ECO:0000256" key="3">
    <source>
        <dbReference type="ARBA" id="ARBA00005854"/>
    </source>
</evidence>
<evidence type="ECO:0000256" key="6">
    <source>
        <dbReference type="ARBA" id="ARBA00022553"/>
    </source>
</evidence>
<dbReference type="InterPro" id="IPR002912">
    <property type="entry name" value="ACT_dom"/>
</dbReference>
<proteinExistence type="inferred from homology"/>
<dbReference type="Pfam" id="PF19304">
    <property type="entry name" value="PGDH_inter"/>
    <property type="match status" value="1"/>
</dbReference>
<dbReference type="InterPro" id="IPR036291">
    <property type="entry name" value="NAD(P)-bd_dom_sf"/>
</dbReference>
<evidence type="ECO:0000256" key="12">
    <source>
        <dbReference type="ARBA" id="ARBA00048126"/>
    </source>
</evidence>
<reference evidence="16" key="1">
    <citation type="journal article" date="2015" name="ISME J.">
        <title>Aquifer environment selects for microbial species cohorts in sediment and groundwater.</title>
        <authorList>
            <person name="Hug L.A."/>
            <person name="Thomas B.C."/>
            <person name="Brown C.T."/>
            <person name="Frischkorn K.R."/>
            <person name="Williams K.H."/>
            <person name="Tringe S.G."/>
            <person name="Banfield J.F."/>
        </authorList>
    </citation>
    <scope>NUCLEOTIDE SEQUENCE</scope>
</reference>
<keyword evidence="6" id="KW-0597">Phosphoprotein</keyword>
<dbReference type="Pfam" id="PF02826">
    <property type="entry name" value="2-Hacid_dh_C"/>
    <property type="match status" value="1"/>
</dbReference>
<dbReference type="SUPFAM" id="SSF52283">
    <property type="entry name" value="Formate/glycerate dehydrogenase catalytic domain-like"/>
    <property type="match status" value="1"/>
</dbReference>
<comment type="function">
    <text evidence="1">Catalyzes the reversible oxidation of 3-phospho-D-glycerate to 3-phosphonooxypyruvate, the first step of the phosphorylated L-serine biosynthesis pathway. Also catalyzes the reversible oxidation of 2-hydroxyglutarate to 2-oxoglutarate.</text>
</comment>
<evidence type="ECO:0000256" key="4">
    <source>
        <dbReference type="ARBA" id="ARBA00011881"/>
    </source>
</evidence>
<keyword evidence="7 14" id="KW-0028">Amino-acid biosynthesis</keyword>
<dbReference type="PANTHER" id="PTHR42938:SF22">
    <property type="entry name" value="D-3-PHOSPHOGLYCERATE DEHYDROGENASE"/>
    <property type="match status" value="1"/>
</dbReference>
<dbReference type="CDD" id="cd04902">
    <property type="entry name" value="ACT_3PGDH-xct"/>
    <property type="match status" value="1"/>
</dbReference>
<keyword evidence="9 14" id="KW-0560">Oxidoreductase</keyword>
<keyword evidence="8" id="KW-0007">Acetylation</keyword>
<evidence type="ECO:0000256" key="7">
    <source>
        <dbReference type="ARBA" id="ARBA00022605"/>
    </source>
</evidence>
<dbReference type="PROSITE" id="PS51671">
    <property type="entry name" value="ACT"/>
    <property type="match status" value="1"/>
</dbReference>
<dbReference type="PROSITE" id="PS00065">
    <property type="entry name" value="D_2_HYDROXYACID_DH_1"/>
    <property type="match status" value="1"/>
</dbReference>
<evidence type="ECO:0000259" key="15">
    <source>
        <dbReference type="PROSITE" id="PS51671"/>
    </source>
</evidence>
<keyword evidence="11 14" id="KW-0718">Serine biosynthesis</keyword>
<dbReference type="InterPro" id="IPR045626">
    <property type="entry name" value="PGDH_ASB_dom"/>
</dbReference>
<comment type="subunit">
    <text evidence="4">Homotetramer.</text>
</comment>
<dbReference type="Gene3D" id="3.30.70.260">
    <property type="match status" value="1"/>
</dbReference>
<name>A0A0H4TAN0_9BACT</name>
<dbReference type="InterPro" id="IPR006139">
    <property type="entry name" value="D-isomer_2_OHA_DH_cat_dom"/>
</dbReference>
<dbReference type="InterPro" id="IPR006236">
    <property type="entry name" value="PGDH"/>
</dbReference>
<dbReference type="Pfam" id="PF01842">
    <property type="entry name" value="ACT"/>
    <property type="match status" value="1"/>
</dbReference>
<evidence type="ECO:0000256" key="2">
    <source>
        <dbReference type="ARBA" id="ARBA00005216"/>
    </source>
</evidence>
<dbReference type="UniPathway" id="UPA00135">
    <property type="reaction ID" value="UER00196"/>
</dbReference>
<evidence type="ECO:0000256" key="5">
    <source>
        <dbReference type="ARBA" id="ARBA00021582"/>
    </source>
</evidence>
<dbReference type="GO" id="GO:0006564">
    <property type="term" value="P:L-serine biosynthetic process"/>
    <property type="evidence" value="ECO:0007669"/>
    <property type="project" value="UniProtKB-UniRule"/>
</dbReference>
<dbReference type="GO" id="GO:0051287">
    <property type="term" value="F:NAD binding"/>
    <property type="evidence" value="ECO:0007669"/>
    <property type="project" value="UniProtKB-UniRule"/>
</dbReference>
<dbReference type="Gene3D" id="3.40.50.720">
    <property type="entry name" value="NAD(P)-binding Rossmann-like Domain"/>
    <property type="match status" value="2"/>
</dbReference>
<protein>
    <recommendedName>
        <fullName evidence="5 14">D-3-phosphoglycerate dehydrogenase</fullName>
        <ecNumber evidence="14">1.1.1.95</ecNumber>
    </recommendedName>
</protein>
<dbReference type="SUPFAM" id="SSF55021">
    <property type="entry name" value="ACT-like"/>
    <property type="match status" value="1"/>
</dbReference>
<dbReference type="PROSITE" id="PS00670">
    <property type="entry name" value="D_2_HYDROXYACID_DH_2"/>
    <property type="match status" value="1"/>
</dbReference>
<comment type="similarity">
    <text evidence="3 14">Belongs to the D-isomer specific 2-hydroxyacid dehydrogenase family.</text>
</comment>
<evidence type="ECO:0000256" key="9">
    <source>
        <dbReference type="ARBA" id="ARBA00023002"/>
    </source>
</evidence>
<dbReference type="SUPFAM" id="SSF51735">
    <property type="entry name" value="NAD(P)-binding Rossmann-fold domains"/>
    <property type="match status" value="1"/>
</dbReference>
<dbReference type="Gene3D" id="3.30.1330.90">
    <property type="entry name" value="D-3-phosphoglycerate dehydrogenase, domain 3"/>
    <property type="match status" value="1"/>
</dbReference>
<dbReference type="FunFam" id="3.30.1330.90:FF:000003">
    <property type="entry name" value="D-3-phosphoglycerate dehydrogenase"/>
    <property type="match status" value="1"/>
</dbReference>
<dbReference type="NCBIfam" id="TIGR01327">
    <property type="entry name" value="PGDH"/>
    <property type="match status" value="1"/>
</dbReference>
<comment type="pathway">
    <text evidence="2 14">Amino-acid biosynthesis; L-serine biosynthesis; L-serine from 3-phospho-D-glycerate: step 1/3.</text>
</comment>
<organism evidence="16">
    <name type="scientific">uncultured Ignavibacteria bacterium Rifle_16ft_4_minimus_38087</name>
    <dbReference type="NCBI Taxonomy" id="1665104"/>
    <lineage>
        <taxon>Bacteria</taxon>
        <taxon>Pseudomonadati</taxon>
        <taxon>Ignavibacteriota</taxon>
        <taxon>Ignavibacteria</taxon>
        <taxon>environmental samples</taxon>
    </lineage>
</organism>
<dbReference type="InterPro" id="IPR029752">
    <property type="entry name" value="D-isomer_DH_CS1"/>
</dbReference>
<dbReference type="EC" id="1.1.1.95" evidence="14"/>
<feature type="domain" description="ACT" evidence="15">
    <location>
        <begin position="453"/>
        <end position="525"/>
    </location>
</feature>
<dbReference type="FunFam" id="3.40.50.720:FF:000021">
    <property type="entry name" value="D-3-phosphoglycerate dehydrogenase"/>
    <property type="match status" value="1"/>
</dbReference>
<evidence type="ECO:0000256" key="14">
    <source>
        <dbReference type="RuleBase" id="RU363003"/>
    </source>
</evidence>
<evidence type="ECO:0000256" key="10">
    <source>
        <dbReference type="ARBA" id="ARBA00023027"/>
    </source>
</evidence>
<dbReference type="InterPro" id="IPR006140">
    <property type="entry name" value="D-isomer_DH_NAD-bd"/>
</dbReference>
<dbReference type="Pfam" id="PF00389">
    <property type="entry name" value="2-Hacid_dh"/>
    <property type="match status" value="1"/>
</dbReference>
<dbReference type="InterPro" id="IPR045865">
    <property type="entry name" value="ACT-like_dom_sf"/>
</dbReference>
<dbReference type="EMBL" id="KT007015">
    <property type="protein sequence ID" value="AKQ03512.1"/>
    <property type="molecule type" value="Genomic_DNA"/>
</dbReference>
<evidence type="ECO:0000256" key="11">
    <source>
        <dbReference type="ARBA" id="ARBA00023299"/>
    </source>
</evidence>
<comment type="catalytic activity">
    <reaction evidence="13 14">
        <text>(2R)-3-phosphoglycerate + NAD(+) = 3-phosphooxypyruvate + NADH + H(+)</text>
        <dbReference type="Rhea" id="RHEA:12641"/>
        <dbReference type="ChEBI" id="CHEBI:15378"/>
        <dbReference type="ChEBI" id="CHEBI:18110"/>
        <dbReference type="ChEBI" id="CHEBI:57540"/>
        <dbReference type="ChEBI" id="CHEBI:57945"/>
        <dbReference type="ChEBI" id="CHEBI:58272"/>
        <dbReference type="EC" id="1.1.1.95"/>
    </reaction>
</comment>
<evidence type="ECO:0000256" key="13">
    <source>
        <dbReference type="ARBA" id="ARBA00048731"/>
    </source>
</evidence>
<dbReference type="GO" id="GO:0004617">
    <property type="term" value="F:phosphoglycerate dehydrogenase activity"/>
    <property type="evidence" value="ECO:0007669"/>
    <property type="project" value="UniProtKB-UniRule"/>
</dbReference>
<evidence type="ECO:0000313" key="16">
    <source>
        <dbReference type="EMBL" id="AKQ03512.1"/>
    </source>
</evidence>
<dbReference type="CDD" id="cd12173">
    <property type="entry name" value="PGDH_4"/>
    <property type="match status" value="1"/>
</dbReference>
<dbReference type="PROSITE" id="PS00671">
    <property type="entry name" value="D_2_HYDROXYACID_DH_3"/>
    <property type="match status" value="1"/>
</dbReference>
<keyword evidence="10 14" id="KW-0520">NAD</keyword>
<dbReference type="InterPro" id="IPR029009">
    <property type="entry name" value="ASB_dom_sf"/>
</dbReference>
<evidence type="ECO:0000256" key="8">
    <source>
        <dbReference type="ARBA" id="ARBA00022990"/>
    </source>
</evidence>
<accession>A0A0H4TAN0</accession>
<sequence length="525" mass="56634">MRILISDQIESVCADVLRKEGFEVDLRPGMKNEELKKIIGEYEGLVVRSSTQVTSEIIGLAERMRVIGRAGAGVDNIDCDAATRRGIVVMNTPGGNTISTAEHTVSLLLSMARNIPQSFESLREGKWERKKYTGVELFGKTIGIVGLGKVGREVATRCQAFGMKTIGFDPVLSADVAAKLDIQLVSLQEIYAQADVITVHTPLNDETRGLIGDEQIKACKQGVRLINCARGGIVDEGALLRGLESGKIGGAALDVFVQEPPTNTELLRHPKLIATPHLGASTEEAQEKVAKQIAIQVADLLHERGVSGAVNAEVIQMAMRQDLKPYVRLAEKLGSLVAQLVAGKLKRITVTAVGQPITQSSELIASATLKGVLSQRLTEPVNLVNALIIARELGISLEEKRGLDGGSYTQLIKVDYESDQGRKEVAGTVFDNSHPRIVQMDGYHLEMVPEGTMLFYKNIDRPGMLAAVGSILAGEGINIAGLALGRDEPGKRALTIINVDSPIPQAILRKMEMIEGVFEVRSAKL</sequence>
<comment type="catalytic activity">
    <reaction evidence="12">
        <text>(R)-2-hydroxyglutarate + NAD(+) = 2-oxoglutarate + NADH + H(+)</text>
        <dbReference type="Rhea" id="RHEA:49612"/>
        <dbReference type="ChEBI" id="CHEBI:15378"/>
        <dbReference type="ChEBI" id="CHEBI:15801"/>
        <dbReference type="ChEBI" id="CHEBI:16810"/>
        <dbReference type="ChEBI" id="CHEBI:57540"/>
        <dbReference type="ChEBI" id="CHEBI:57945"/>
        <dbReference type="EC" id="1.1.1.399"/>
    </reaction>
</comment>
<gene>
    <name evidence="16" type="primary">serA</name>
</gene>
<evidence type="ECO:0000256" key="1">
    <source>
        <dbReference type="ARBA" id="ARBA00003800"/>
    </source>
</evidence>
<dbReference type="InterPro" id="IPR029753">
    <property type="entry name" value="D-isomer_DH_CS"/>
</dbReference>